<keyword evidence="10" id="KW-1185">Reference proteome</keyword>
<dbReference type="CDD" id="cd19374">
    <property type="entry name" value="UDG-F3_SMUG1-like"/>
    <property type="match status" value="1"/>
</dbReference>
<evidence type="ECO:0000313" key="9">
    <source>
        <dbReference type="EMBL" id="KAK7573786.1"/>
    </source>
</evidence>
<evidence type="ECO:0000256" key="3">
    <source>
        <dbReference type="ARBA" id="ARBA00022763"/>
    </source>
</evidence>
<evidence type="ECO:0000256" key="1">
    <source>
        <dbReference type="ARBA" id="ARBA00004123"/>
    </source>
</evidence>
<evidence type="ECO:0000256" key="4">
    <source>
        <dbReference type="ARBA" id="ARBA00022801"/>
    </source>
</evidence>
<evidence type="ECO:0000256" key="2">
    <source>
        <dbReference type="ARBA" id="ARBA00007889"/>
    </source>
</evidence>
<dbReference type="EMBL" id="JBBCAQ010000037">
    <property type="protein sequence ID" value="KAK7573786.1"/>
    <property type="molecule type" value="Genomic_DNA"/>
</dbReference>
<protein>
    <recommendedName>
        <fullName evidence="8">Uracil-DNA glycosylase-like domain-containing protein</fullName>
    </recommendedName>
</protein>
<dbReference type="Proteomes" id="UP001367676">
    <property type="component" value="Unassembled WGS sequence"/>
</dbReference>
<dbReference type="GO" id="GO:0017065">
    <property type="term" value="F:single-strand selective uracil DNA N-glycosylase activity"/>
    <property type="evidence" value="ECO:0007669"/>
    <property type="project" value="InterPro"/>
</dbReference>
<proteinExistence type="inferred from homology"/>
<accession>A0AAN9T664</accession>
<dbReference type="AlphaFoldDB" id="A0AAN9T664"/>
<name>A0AAN9T664_9HEMI</name>
<evidence type="ECO:0000256" key="6">
    <source>
        <dbReference type="ARBA" id="ARBA00023204"/>
    </source>
</evidence>
<evidence type="ECO:0000256" key="5">
    <source>
        <dbReference type="ARBA" id="ARBA00023125"/>
    </source>
</evidence>
<comment type="similarity">
    <text evidence="2">Belongs to the uracil-DNA glycosylase (UDG) superfamily. SMUG1 family.</text>
</comment>
<dbReference type="InterPro" id="IPR036895">
    <property type="entry name" value="Uracil-DNA_glycosylase-like_sf"/>
</dbReference>
<feature type="domain" description="Uracil-DNA glycosylase-like" evidence="8">
    <location>
        <begin position="57"/>
        <end position="239"/>
    </location>
</feature>
<dbReference type="GO" id="GO:0005634">
    <property type="term" value="C:nucleus"/>
    <property type="evidence" value="ECO:0007669"/>
    <property type="project" value="UniProtKB-SubCell"/>
</dbReference>
<dbReference type="InterPro" id="IPR039134">
    <property type="entry name" value="SMUG1"/>
</dbReference>
<dbReference type="InterPro" id="IPR005122">
    <property type="entry name" value="Uracil-DNA_glycosylase-like"/>
</dbReference>
<dbReference type="GO" id="GO:0006284">
    <property type="term" value="P:base-excision repair"/>
    <property type="evidence" value="ECO:0007669"/>
    <property type="project" value="InterPro"/>
</dbReference>
<keyword evidence="3" id="KW-0227">DNA damage</keyword>
<keyword evidence="6" id="KW-0234">DNA repair</keyword>
<gene>
    <name evidence="9" type="ORF">V9T40_010977</name>
</gene>
<dbReference type="PANTHER" id="PTHR13235:SF2">
    <property type="entry name" value="SINGLE-STRAND SELECTIVE MONOFUNCTIONAL URACIL DNA GLYCOSYLASE"/>
    <property type="match status" value="1"/>
</dbReference>
<dbReference type="GO" id="GO:0000703">
    <property type="term" value="F:oxidized pyrimidine nucleobase lesion DNA N-glycosylase activity"/>
    <property type="evidence" value="ECO:0007669"/>
    <property type="project" value="TreeGrafter"/>
</dbReference>
<dbReference type="Gene3D" id="3.40.470.10">
    <property type="entry name" value="Uracil-DNA glycosylase-like domain"/>
    <property type="match status" value="1"/>
</dbReference>
<dbReference type="SUPFAM" id="SSF52141">
    <property type="entry name" value="Uracil-DNA glycosylase-like"/>
    <property type="match status" value="1"/>
</dbReference>
<organism evidence="9 10">
    <name type="scientific">Parthenolecanium corni</name>
    <dbReference type="NCBI Taxonomy" id="536013"/>
    <lineage>
        <taxon>Eukaryota</taxon>
        <taxon>Metazoa</taxon>
        <taxon>Ecdysozoa</taxon>
        <taxon>Arthropoda</taxon>
        <taxon>Hexapoda</taxon>
        <taxon>Insecta</taxon>
        <taxon>Pterygota</taxon>
        <taxon>Neoptera</taxon>
        <taxon>Paraneoptera</taxon>
        <taxon>Hemiptera</taxon>
        <taxon>Sternorrhyncha</taxon>
        <taxon>Coccoidea</taxon>
        <taxon>Coccidae</taxon>
        <taxon>Parthenolecanium</taxon>
    </lineage>
</organism>
<keyword evidence="4" id="KW-0378">Hydrolase</keyword>
<keyword evidence="5" id="KW-0238">DNA-binding</keyword>
<dbReference type="PANTHER" id="PTHR13235">
    <property type="entry name" value="SINGLE-STRAND SELECTIVE MONOFUNCTIONAL URACIL DNA GLYCOSYLASE"/>
    <property type="match status" value="1"/>
</dbReference>
<evidence type="ECO:0000256" key="7">
    <source>
        <dbReference type="ARBA" id="ARBA00023242"/>
    </source>
</evidence>
<dbReference type="FunFam" id="3.40.470.10:FF:000005">
    <property type="entry name" value="Single-strand selective monofunctional uracil DNA glycosylase"/>
    <property type="match status" value="1"/>
</dbReference>
<dbReference type="GO" id="GO:0003677">
    <property type="term" value="F:DNA binding"/>
    <property type="evidence" value="ECO:0007669"/>
    <property type="project" value="UniProtKB-KW"/>
</dbReference>
<sequence>MCGLAEKMIELERQLVSRLAVLKKNSFRTKDGKDSVDYIYNPLEYAANLHNQYVHMYCDKPKKVLFLGMNPGPFGMVQTGVPFGEIAAVRDFLKISGEVEKPEKQHERRPVEGLNCRRSEVSGNRLWGLIKDLSENDPQVFFKDCFVYNYCPLAFLSRNATNITPAELKKDDQNTLNSICDEFLCKTLSLYGVAIIVAIGRFAEKQALQVLKDNKISHIKVVCIPHPSPRSRGSANWHENTKQLLKQEDLIQYLQN</sequence>
<evidence type="ECO:0000259" key="8">
    <source>
        <dbReference type="Pfam" id="PF03167"/>
    </source>
</evidence>
<dbReference type="Pfam" id="PF03167">
    <property type="entry name" value="UDG"/>
    <property type="match status" value="1"/>
</dbReference>
<comment type="caution">
    <text evidence="9">The sequence shown here is derived from an EMBL/GenBank/DDBJ whole genome shotgun (WGS) entry which is preliminary data.</text>
</comment>
<comment type="subcellular location">
    <subcellularLocation>
        <location evidence="1">Nucleus</location>
    </subcellularLocation>
</comment>
<reference evidence="9 10" key="1">
    <citation type="submission" date="2024-03" db="EMBL/GenBank/DDBJ databases">
        <title>Adaptation during the transition from Ophiocordyceps entomopathogen to insect associate is accompanied by gene loss and intensified selection.</title>
        <authorList>
            <person name="Ward C.M."/>
            <person name="Onetto C.A."/>
            <person name="Borneman A.R."/>
        </authorList>
    </citation>
    <scope>NUCLEOTIDE SEQUENCE [LARGE SCALE GENOMIC DNA]</scope>
    <source>
        <strain evidence="9">AWRI1</strain>
        <tissue evidence="9">Single Adult Female</tissue>
    </source>
</reference>
<evidence type="ECO:0000313" key="10">
    <source>
        <dbReference type="Proteomes" id="UP001367676"/>
    </source>
</evidence>
<keyword evidence="7" id="KW-0539">Nucleus</keyword>